<dbReference type="AlphaFoldDB" id="A0A318XI25"/>
<dbReference type="RefSeq" id="WP_110463561.1">
    <property type="nucleotide sequence ID" value="NZ_QKMR01000032.1"/>
</dbReference>
<dbReference type="InterPro" id="IPR036291">
    <property type="entry name" value="NAD(P)-bd_dom_sf"/>
</dbReference>
<dbReference type="PANTHER" id="PTHR42901:SF1">
    <property type="entry name" value="ALCOHOL DEHYDROGENASE"/>
    <property type="match status" value="1"/>
</dbReference>
<dbReference type="CDD" id="cd05233">
    <property type="entry name" value="SDR_c"/>
    <property type="match status" value="1"/>
</dbReference>
<accession>A0A318XI25</accession>
<dbReference type="PIRSF" id="PIRSF000126">
    <property type="entry name" value="11-beta-HSD1"/>
    <property type="match status" value="1"/>
</dbReference>
<proteinExistence type="inferred from homology"/>
<dbReference type="Gene3D" id="3.40.50.720">
    <property type="entry name" value="NAD(P)-binding Rossmann-like Domain"/>
    <property type="match status" value="1"/>
</dbReference>
<evidence type="ECO:0000256" key="3">
    <source>
        <dbReference type="RuleBase" id="RU000363"/>
    </source>
</evidence>
<keyword evidence="5" id="KW-1185">Reference proteome</keyword>
<dbReference type="Proteomes" id="UP000248132">
    <property type="component" value="Unassembled WGS sequence"/>
</dbReference>
<gene>
    <name evidence="4" type="ORF">LY28_03619</name>
</gene>
<dbReference type="SUPFAM" id="SSF51735">
    <property type="entry name" value="NAD(P)-binding Rossmann-fold domains"/>
    <property type="match status" value="1"/>
</dbReference>
<keyword evidence="2" id="KW-0560">Oxidoreductase</keyword>
<dbReference type="PRINTS" id="PR00080">
    <property type="entry name" value="SDRFAMILY"/>
</dbReference>
<reference evidence="4 5" key="1">
    <citation type="submission" date="2018-06" db="EMBL/GenBank/DDBJ databases">
        <title>Genomic Encyclopedia of Type Strains, Phase I: the one thousand microbial genomes (KMG-I) project.</title>
        <authorList>
            <person name="Kyrpides N."/>
        </authorList>
    </citation>
    <scope>NUCLEOTIDE SEQUENCE [LARGE SCALE GENOMIC DNA]</scope>
    <source>
        <strain evidence="4 5">DSM 19573</strain>
    </source>
</reference>
<organism evidence="4 5">
    <name type="scientific">Ruminiclostridium sufflavum DSM 19573</name>
    <dbReference type="NCBI Taxonomy" id="1121337"/>
    <lineage>
        <taxon>Bacteria</taxon>
        <taxon>Bacillati</taxon>
        <taxon>Bacillota</taxon>
        <taxon>Clostridia</taxon>
        <taxon>Eubacteriales</taxon>
        <taxon>Oscillospiraceae</taxon>
        <taxon>Ruminiclostridium</taxon>
    </lineage>
</organism>
<dbReference type="InterPro" id="IPR002347">
    <property type="entry name" value="SDR_fam"/>
</dbReference>
<dbReference type="GO" id="GO:0016491">
    <property type="term" value="F:oxidoreductase activity"/>
    <property type="evidence" value="ECO:0007669"/>
    <property type="project" value="UniProtKB-KW"/>
</dbReference>
<comment type="similarity">
    <text evidence="1 3">Belongs to the short-chain dehydrogenases/reductases (SDR) family.</text>
</comment>
<evidence type="ECO:0000256" key="2">
    <source>
        <dbReference type="ARBA" id="ARBA00023002"/>
    </source>
</evidence>
<dbReference type="EMBL" id="QKMR01000032">
    <property type="protein sequence ID" value="PYG84356.1"/>
    <property type="molecule type" value="Genomic_DNA"/>
</dbReference>
<protein>
    <recommendedName>
        <fullName evidence="6">Ketoacyl reductase</fullName>
    </recommendedName>
</protein>
<evidence type="ECO:0000256" key="1">
    <source>
        <dbReference type="ARBA" id="ARBA00006484"/>
    </source>
</evidence>
<comment type="caution">
    <text evidence="4">The sequence shown here is derived from an EMBL/GenBank/DDBJ whole genome shotgun (WGS) entry which is preliminary data.</text>
</comment>
<sequence length="251" mass="28130">MKALITGASSGIGRDMSIILSKKGYDLILVARRAERLEELKGILSTGVQAICLDLSKEEACFELYEQVRKQDIDILINNAGFGIFGTFDSSDIQDELRMLDTNIKAVCILTKLFLRDLKRKNSGYILNVASSAAFLPGPLLSGYYASKAYVLRLTQAIYEELRREGSRVYIGSLCPGPVDTEFNQTANVKMSLKGLSSKYVAEYAIERMFERKLTIIPGTIMKLSAFFEKFVPEKLLLRIVYHVQKKKCGI</sequence>
<name>A0A318XI25_9FIRM</name>
<evidence type="ECO:0000313" key="5">
    <source>
        <dbReference type="Proteomes" id="UP000248132"/>
    </source>
</evidence>
<dbReference type="PANTHER" id="PTHR42901">
    <property type="entry name" value="ALCOHOL DEHYDROGENASE"/>
    <property type="match status" value="1"/>
</dbReference>
<evidence type="ECO:0008006" key="6">
    <source>
        <dbReference type="Google" id="ProtNLM"/>
    </source>
</evidence>
<evidence type="ECO:0000313" key="4">
    <source>
        <dbReference type="EMBL" id="PYG84356.1"/>
    </source>
</evidence>
<dbReference type="PRINTS" id="PR00081">
    <property type="entry name" value="GDHRDH"/>
</dbReference>
<dbReference type="Pfam" id="PF00106">
    <property type="entry name" value="adh_short"/>
    <property type="match status" value="1"/>
</dbReference>
<dbReference type="OrthoDB" id="9808814at2"/>